<reference evidence="9 10" key="1">
    <citation type="journal article" date="2013" name="Genome Announc.">
        <title>Draft Genome Sequence of the Psychrophilic and Alkaliphilic Rhodonellum psychrophilum Strain GCM71T.</title>
        <authorList>
            <person name="Hauptmann A.L."/>
            <person name="Glaring M.A."/>
            <person name="Hallin P.F."/>
            <person name="Prieme A."/>
            <person name="Stougaard P."/>
        </authorList>
    </citation>
    <scope>NUCLEOTIDE SEQUENCE [LARGE SCALE GENOMIC DNA]</scope>
    <source>
        <strain evidence="9 10">GCM71</strain>
    </source>
</reference>
<evidence type="ECO:0000256" key="5">
    <source>
        <dbReference type="ARBA" id="ARBA00022692"/>
    </source>
</evidence>
<keyword evidence="8" id="KW-0732">Signal</keyword>
<keyword evidence="4" id="KW-1134">Transmembrane beta strand</keyword>
<dbReference type="GO" id="GO:0009279">
    <property type="term" value="C:cell outer membrane"/>
    <property type="evidence" value="ECO:0007669"/>
    <property type="project" value="UniProtKB-SubCell"/>
</dbReference>
<keyword evidence="7" id="KW-0998">Cell outer membrane</keyword>
<dbReference type="PANTHER" id="PTHR30026">
    <property type="entry name" value="OUTER MEMBRANE PROTEIN TOLC"/>
    <property type="match status" value="1"/>
</dbReference>
<proteinExistence type="inferred from homology"/>
<evidence type="ECO:0000256" key="7">
    <source>
        <dbReference type="ARBA" id="ARBA00023237"/>
    </source>
</evidence>
<dbReference type="OrthoDB" id="940457at2"/>
<dbReference type="eggNOG" id="COG1538">
    <property type="taxonomic scope" value="Bacteria"/>
</dbReference>
<evidence type="ECO:0000256" key="1">
    <source>
        <dbReference type="ARBA" id="ARBA00004442"/>
    </source>
</evidence>
<evidence type="ECO:0000256" key="2">
    <source>
        <dbReference type="ARBA" id="ARBA00007613"/>
    </source>
</evidence>
<evidence type="ECO:0000256" key="6">
    <source>
        <dbReference type="ARBA" id="ARBA00023136"/>
    </source>
</evidence>
<dbReference type="GO" id="GO:0015288">
    <property type="term" value="F:porin activity"/>
    <property type="evidence" value="ECO:0007669"/>
    <property type="project" value="TreeGrafter"/>
</dbReference>
<keyword evidence="3" id="KW-0813">Transport</keyword>
<comment type="subcellular location">
    <subcellularLocation>
        <location evidence="1">Cell outer membrane</location>
    </subcellularLocation>
</comment>
<dbReference type="EMBL" id="AWXR01000025">
    <property type="protein sequence ID" value="ERM82559.1"/>
    <property type="molecule type" value="Genomic_DNA"/>
</dbReference>
<protein>
    <recommendedName>
        <fullName evidence="11">Transporter</fullName>
    </recommendedName>
</protein>
<dbReference type="SUPFAM" id="SSF56954">
    <property type="entry name" value="Outer membrane efflux proteins (OEP)"/>
    <property type="match status" value="1"/>
</dbReference>
<keyword evidence="10" id="KW-1185">Reference proteome</keyword>
<dbReference type="InterPro" id="IPR051906">
    <property type="entry name" value="TolC-like"/>
</dbReference>
<dbReference type="Pfam" id="PF02321">
    <property type="entry name" value="OEP"/>
    <property type="match status" value="2"/>
</dbReference>
<keyword evidence="6" id="KW-0472">Membrane</keyword>
<dbReference type="RefSeq" id="WP_019596284.1">
    <property type="nucleotide sequence ID" value="NZ_AWXR01000025.1"/>
</dbReference>
<dbReference type="Gene3D" id="1.20.1600.10">
    <property type="entry name" value="Outer membrane efflux proteins (OEP)"/>
    <property type="match status" value="1"/>
</dbReference>
<keyword evidence="5" id="KW-0812">Transmembrane</keyword>
<dbReference type="Proteomes" id="UP000016843">
    <property type="component" value="Unassembled WGS sequence"/>
</dbReference>
<organism evidence="9 10">
    <name type="scientific">Rhodonellum psychrophilum GCM71 = DSM 17998</name>
    <dbReference type="NCBI Taxonomy" id="1123057"/>
    <lineage>
        <taxon>Bacteria</taxon>
        <taxon>Pseudomonadati</taxon>
        <taxon>Bacteroidota</taxon>
        <taxon>Cytophagia</taxon>
        <taxon>Cytophagales</taxon>
        <taxon>Cytophagaceae</taxon>
        <taxon>Rhodonellum</taxon>
    </lineage>
</organism>
<dbReference type="InterPro" id="IPR003423">
    <property type="entry name" value="OMP_efflux"/>
</dbReference>
<evidence type="ECO:0000256" key="8">
    <source>
        <dbReference type="SAM" id="SignalP"/>
    </source>
</evidence>
<evidence type="ECO:0000256" key="3">
    <source>
        <dbReference type="ARBA" id="ARBA00022448"/>
    </source>
</evidence>
<dbReference type="GO" id="GO:0015562">
    <property type="term" value="F:efflux transmembrane transporter activity"/>
    <property type="evidence" value="ECO:0007669"/>
    <property type="project" value="InterPro"/>
</dbReference>
<dbReference type="PANTHER" id="PTHR30026:SF20">
    <property type="entry name" value="OUTER MEMBRANE PROTEIN TOLC"/>
    <property type="match status" value="1"/>
</dbReference>
<dbReference type="GO" id="GO:1990281">
    <property type="term" value="C:efflux pump complex"/>
    <property type="evidence" value="ECO:0007669"/>
    <property type="project" value="TreeGrafter"/>
</dbReference>
<evidence type="ECO:0008006" key="11">
    <source>
        <dbReference type="Google" id="ProtNLM"/>
    </source>
</evidence>
<evidence type="ECO:0000313" key="9">
    <source>
        <dbReference type="EMBL" id="ERM82559.1"/>
    </source>
</evidence>
<dbReference type="PATRIC" id="fig|1123057.7.peg.2585"/>
<gene>
    <name evidence="9" type="ORF">P872_05910</name>
</gene>
<dbReference type="AlphaFoldDB" id="U5BYA2"/>
<feature type="chain" id="PRO_5004658073" description="Transporter" evidence="8">
    <location>
        <begin position="25"/>
        <end position="499"/>
    </location>
</feature>
<comment type="similarity">
    <text evidence="2">Belongs to the outer membrane factor (OMF) (TC 1.B.17) family.</text>
</comment>
<evidence type="ECO:0000313" key="10">
    <source>
        <dbReference type="Proteomes" id="UP000016843"/>
    </source>
</evidence>
<name>U5BYA2_9BACT</name>
<accession>U5BYA2</accession>
<feature type="signal peptide" evidence="8">
    <location>
        <begin position="1"/>
        <end position="24"/>
    </location>
</feature>
<comment type="caution">
    <text evidence="9">The sequence shown here is derived from an EMBL/GenBank/DDBJ whole genome shotgun (WGS) entry which is preliminary data.</text>
</comment>
<sequence length="499" mass="57626">MNKKIILFKIGVCMAVMIHFSAAGQQSLEYTLEDIVSRAKNQSPAALRAETRKENRFFQYRFFRSNYNPQLRLGGTIPSYSQSFNNVVQPDGTIEFREVRQNFMDVELGLEQVIAATGGVVSVNSSTNRFDNYLATGSSPQTRWSGVPVNVRIDQPIFAFNPLKWDKKIEPLLFEESKREYVEEMEEISRIVTLLFFDYLDAQVNLEIANKNLKNTEEILTIERGRYDLGTTYEDKLLQVELQVLQAKQLLAQARLDMETNSLILKSYVGLNEATNLMLIPPSTIPTFDVPVEEAIERAFQNRADALGFDRRKLEADASVAQARGQRFYMNLGASYGYNNAALYWNDIYSNPNTQALLNLNFSIPVLDWGRNKARMGQAQANKKLIAYTVEQDIINFEQEIFTKVRNFTMLEQRMEITKLSDEVADKRYEISLRRYQNGDVSITDLNIAQQEKDSNRRSYIQSLREYWTAYYELRGLTLFDFENNKLLYLPNKIEPPVE</sequence>
<evidence type="ECO:0000256" key="4">
    <source>
        <dbReference type="ARBA" id="ARBA00022452"/>
    </source>
</evidence>